<gene>
    <name evidence="1" type="ORF">S01H4_35610</name>
</gene>
<protein>
    <submittedName>
        <fullName evidence="1">Uncharacterized protein</fullName>
    </submittedName>
</protein>
<feature type="non-terminal residue" evidence="1">
    <location>
        <position position="189"/>
    </location>
</feature>
<organism evidence="1">
    <name type="scientific">marine sediment metagenome</name>
    <dbReference type="NCBI Taxonomy" id="412755"/>
    <lineage>
        <taxon>unclassified sequences</taxon>
        <taxon>metagenomes</taxon>
        <taxon>ecological metagenomes</taxon>
    </lineage>
</organism>
<sequence>MLDQYDFLREKGFRGVYALPGKSSDVIERVVDLWIDLEGEIPRDRNVFHELFAKHPDKWFDHLRITRPDLTSLIRGWWLELARIRHNDPNRYDHRHIRRDWYGKAEDPRPYSGKIFILPLGDALGLKPQPSEEFYDRFHKILKNMVWDDIFTYDTLRLWPQAEYGVRDIDVHRAKACPVVIIGTEKLIG</sequence>
<comment type="caution">
    <text evidence="1">The sequence shown here is derived from an EMBL/GenBank/DDBJ whole genome shotgun (WGS) entry which is preliminary data.</text>
</comment>
<reference evidence="1" key="1">
    <citation type="journal article" date="2014" name="Front. Microbiol.">
        <title>High frequency of phylogenetically diverse reductive dehalogenase-homologous genes in deep subseafloor sedimentary metagenomes.</title>
        <authorList>
            <person name="Kawai M."/>
            <person name="Futagami T."/>
            <person name="Toyoda A."/>
            <person name="Takaki Y."/>
            <person name="Nishi S."/>
            <person name="Hori S."/>
            <person name="Arai W."/>
            <person name="Tsubouchi T."/>
            <person name="Morono Y."/>
            <person name="Uchiyama I."/>
            <person name="Ito T."/>
            <person name="Fujiyama A."/>
            <person name="Inagaki F."/>
            <person name="Takami H."/>
        </authorList>
    </citation>
    <scope>NUCLEOTIDE SEQUENCE</scope>
    <source>
        <strain evidence="1">Expedition CK06-06</strain>
    </source>
</reference>
<name>X1B7D7_9ZZZZ</name>
<dbReference type="AlphaFoldDB" id="X1B7D7"/>
<evidence type="ECO:0000313" key="1">
    <source>
        <dbReference type="EMBL" id="GAG80038.1"/>
    </source>
</evidence>
<accession>X1B7D7</accession>
<proteinExistence type="predicted"/>
<dbReference type="EMBL" id="BART01018952">
    <property type="protein sequence ID" value="GAG80038.1"/>
    <property type="molecule type" value="Genomic_DNA"/>
</dbReference>